<dbReference type="Gene3D" id="2.40.160.50">
    <property type="entry name" value="membrane protein fhac: a member of the omp85/tpsb transporter family"/>
    <property type="match status" value="1"/>
</dbReference>
<dbReference type="PANTHER" id="PTHR12815:SF18">
    <property type="entry name" value="SORTING AND ASSEMBLY MACHINERY COMPONENT 50 HOMOLOG"/>
    <property type="match status" value="1"/>
</dbReference>
<comment type="subcellular location">
    <subcellularLocation>
        <location evidence="1">Mitochondrion outer membrane</location>
        <topology evidence="1">Multi-pass membrane protein</topology>
    </subcellularLocation>
</comment>
<dbReference type="EMBL" id="JAEVFJ010000048">
    <property type="protein sequence ID" value="KAH8083290.1"/>
    <property type="molecule type" value="Genomic_DNA"/>
</dbReference>
<keyword evidence="3" id="KW-1134">Transmembrane beta strand</keyword>
<protein>
    <submittedName>
        <fullName evidence="8">Surface antigen-domain-containing protein</fullName>
    </submittedName>
</protein>
<dbReference type="InterPro" id="IPR039910">
    <property type="entry name" value="D15-like"/>
</dbReference>
<feature type="region of interest" description="Disordered" evidence="6">
    <location>
        <begin position="1"/>
        <end position="31"/>
    </location>
</feature>
<dbReference type="AlphaFoldDB" id="A0A8K0UG20"/>
<evidence type="ECO:0000313" key="8">
    <source>
        <dbReference type="EMBL" id="KAH8083290.1"/>
    </source>
</evidence>
<dbReference type="PANTHER" id="PTHR12815">
    <property type="entry name" value="SORTING AND ASSEMBLY MACHINERY SAMM50 PROTEIN FAMILY MEMBER"/>
    <property type="match status" value="1"/>
</dbReference>
<dbReference type="GO" id="GO:0045040">
    <property type="term" value="P:protein insertion into mitochondrial outer membrane"/>
    <property type="evidence" value="ECO:0007669"/>
    <property type="project" value="TreeGrafter"/>
</dbReference>
<evidence type="ECO:0000256" key="3">
    <source>
        <dbReference type="ARBA" id="ARBA00022452"/>
    </source>
</evidence>
<keyword evidence="4" id="KW-0812">Transmembrane</keyword>
<gene>
    <name evidence="8" type="ORF">BXZ70DRAFT_958319</name>
</gene>
<comment type="caution">
    <text evidence="8">The sequence shown here is derived from an EMBL/GenBank/DDBJ whole genome shotgun (WGS) entry which is preliminary data.</text>
</comment>
<evidence type="ECO:0000256" key="1">
    <source>
        <dbReference type="ARBA" id="ARBA00004374"/>
    </source>
</evidence>
<dbReference type="OrthoDB" id="1724197at2759"/>
<dbReference type="InterPro" id="IPR000184">
    <property type="entry name" value="Bac_surfAg_D15"/>
</dbReference>
<evidence type="ECO:0000256" key="6">
    <source>
        <dbReference type="SAM" id="MobiDB-lite"/>
    </source>
</evidence>
<name>A0A8K0UG20_9AGAR</name>
<sequence length="494" mass="53345">MGDSELRTPPLKPPLHSTAAPRDQEPDDKDLEKLRKWHEERMARKLRGEYETAVFHLSELVNDNLGSTARIASIRVEGATHTRKSFLGSLINPYLGSAADKPHTLESVLHTTRAVGHILQETDIFQSLGAKLEASRDAFAQPGDVDVVFKAKEKGRYYLSTSTEVGNNEGGASATCRVRNAFGGAESFEANLAFATKTRVSYNASLSAPLTRTLGTRGEISLFGLERDNSFYASHTEGVRGLKAVVRTGTLRSGLAEVGYEAVLRHLSKLTPSASISMREAAGQSIKSSVFLNWTRDTRDDRIIGTRGSYLKLIQEFAGLGGDASFSKTEAHGQLSRPLFPHVTVSLAAKGGLLWPVGDRPVPFPDRFQLGGPISVRSFRANGLGPRDGPDSLGGNIYWAAGLSFISDLPRKPHWPVKLHGFLNAGRLDAIDKSKPVQDSIIANLKQPSISAGVGLVYKLDPVRVEVNFGVPLVASAGDGTRKGIQVGIGLDFL</sequence>
<keyword evidence="5" id="KW-0472">Membrane</keyword>
<keyword evidence="9" id="KW-1185">Reference proteome</keyword>
<reference evidence="8" key="1">
    <citation type="journal article" date="2021" name="New Phytol.">
        <title>Evolutionary innovations through gain and loss of genes in the ectomycorrhizal Boletales.</title>
        <authorList>
            <person name="Wu G."/>
            <person name="Miyauchi S."/>
            <person name="Morin E."/>
            <person name="Kuo A."/>
            <person name="Drula E."/>
            <person name="Varga T."/>
            <person name="Kohler A."/>
            <person name="Feng B."/>
            <person name="Cao Y."/>
            <person name="Lipzen A."/>
            <person name="Daum C."/>
            <person name="Hundley H."/>
            <person name="Pangilinan J."/>
            <person name="Johnson J."/>
            <person name="Barry K."/>
            <person name="LaButti K."/>
            <person name="Ng V."/>
            <person name="Ahrendt S."/>
            <person name="Min B."/>
            <person name="Choi I.G."/>
            <person name="Park H."/>
            <person name="Plett J.M."/>
            <person name="Magnuson J."/>
            <person name="Spatafora J.W."/>
            <person name="Nagy L.G."/>
            <person name="Henrissat B."/>
            <person name="Grigoriev I.V."/>
            <person name="Yang Z.L."/>
            <person name="Xu J."/>
            <person name="Martin F.M."/>
        </authorList>
    </citation>
    <scope>NUCLEOTIDE SEQUENCE</scope>
    <source>
        <strain evidence="8">KKN 215</strain>
    </source>
</reference>
<dbReference type="Pfam" id="PF01103">
    <property type="entry name" value="Omp85"/>
    <property type="match status" value="1"/>
</dbReference>
<evidence type="ECO:0000256" key="5">
    <source>
        <dbReference type="ARBA" id="ARBA00023136"/>
    </source>
</evidence>
<feature type="domain" description="Bacterial surface antigen (D15)" evidence="7">
    <location>
        <begin position="180"/>
        <end position="493"/>
    </location>
</feature>
<proteinExistence type="inferred from homology"/>
<evidence type="ECO:0000313" key="9">
    <source>
        <dbReference type="Proteomes" id="UP000813824"/>
    </source>
</evidence>
<evidence type="ECO:0000256" key="2">
    <source>
        <dbReference type="ARBA" id="ARBA00010913"/>
    </source>
</evidence>
<evidence type="ECO:0000259" key="7">
    <source>
        <dbReference type="Pfam" id="PF01103"/>
    </source>
</evidence>
<dbReference type="Proteomes" id="UP000813824">
    <property type="component" value="Unassembled WGS sequence"/>
</dbReference>
<organism evidence="8 9">
    <name type="scientific">Cristinia sonorae</name>
    <dbReference type="NCBI Taxonomy" id="1940300"/>
    <lineage>
        <taxon>Eukaryota</taxon>
        <taxon>Fungi</taxon>
        <taxon>Dikarya</taxon>
        <taxon>Basidiomycota</taxon>
        <taxon>Agaricomycotina</taxon>
        <taxon>Agaricomycetes</taxon>
        <taxon>Agaricomycetidae</taxon>
        <taxon>Agaricales</taxon>
        <taxon>Pleurotineae</taxon>
        <taxon>Stephanosporaceae</taxon>
        <taxon>Cristinia</taxon>
    </lineage>
</organism>
<accession>A0A8K0UG20</accession>
<dbReference type="GO" id="GO:0005741">
    <property type="term" value="C:mitochondrial outer membrane"/>
    <property type="evidence" value="ECO:0007669"/>
    <property type="project" value="UniProtKB-SubCell"/>
</dbReference>
<comment type="similarity">
    <text evidence="2">Belongs to the SAM50/omp85 family.</text>
</comment>
<evidence type="ECO:0000256" key="4">
    <source>
        <dbReference type="ARBA" id="ARBA00022692"/>
    </source>
</evidence>